<evidence type="ECO:0000313" key="2">
    <source>
        <dbReference type="Proteomes" id="UP001501676"/>
    </source>
</evidence>
<accession>A0ABP6SVD0</accession>
<name>A0ABP6SVD0_9ACTN</name>
<dbReference type="EMBL" id="BAAAYN010000012">
    <property type="protein sequence ID" value="GAA3385956.1"/>
    <property type="molecule type" value="Genomic_DNA"/>
</dbReference>
<evidence type="ECO:0000313" key="1">
    <source>
        <dbReference type="EMBL" id="GAA3385956.1"/>
    </source>
</evidence>
<dbReference type="RefSeq" id="WP_345727871.1">
    <property type="nucleotide sequence ID" value="NZ_BAAAYN010000012.1"/>
</dbReference>
<dbReference type="Proteomes" id="UP001501676">
    <property type="component" value="Unassembled WGS sequence"/>
</dbReference>
<proteinExistence type="predicted"/>
<comment type="caution">
    <text evidence="1">The sequence shown here is derived from an EMBL/GenBank/DDBJ whole genome shotgun (WGS) entry which is preliminary data.</text>
</comment>
<reference evidence="2" key="1">
    <citation type="journal article" date="2019" name="Int. J. Syst. Evol. Microbiol.">
        <title>The Global Catalogue of Microorganisms (GCM) 10K type strain sequencing project: providing services to taxonomists for standard genome sequencing and annotation.</title>
        <authorList>
            <consortium name="The Broad Institute Genomics Platform"/>
            <consortium name="The Broad Institute Genome Sequencing Center for Infectious Disease"/>
            <person name="Wu L."/>
            <person name="Ma J."/>
        </authorList>
    </citation>
    <scope>NUCLEOTIDE SEQUENCE [LARGE SCALE GENOMIC DNA]</scope>
    <source>
        <strain evidence="2">JCM 9458</strain>
    </source>
</reference>
<gene>
    <name evidence="1" type="ORF">GCM10020369_21480</name>
</gene>
<protein>
    <submittedName>
        <fullName evidence="1">Uncharacterized protein</fullName>
    </submittedName>
</protein>
<sequence>MLDLEFVEDVKLEAVPASLAEELCAVDQVREQTEWVAFGSFV</sequence>
<keyword evidence="2" id="KW-1185">Reference proteome</keyword>
<organism evidence="1 2">
    <name type="scientific">Cryptosporangium minutisporangium</name>
    <dbReference type="NCBI Taxonomy" id="113569"/>
    <lineage>
        <taxon>Bacteria</taxon>
        <taxon>Bacillati</taxon>
        <taxon>Actinomycetota</taxon>
        <taxon>Actinomycetes</taxon>
        <taxon>Cryptosporangiales</taxon>
        <taxon>Cryptosporangiaceae</taxon>
        <taxon>Cryptosporangium</taxon>
    </lineage>
</organism>